<organism evidence="2 3">
    <name type="scientific">Effusibacillus consociatus</name>
    <dbReference type="NCBI Taxonomy" id="1117041"/>
    <lineage>
        <taxon>Bacteria</taxon>
        <taxon>Bacillati</taxon>
        <taxon>Bacillota</taxon>
        <taxon>Bacilli</taxon>
        <taxon>Bacillales</taxon>
        <taxon>Alicyclobacillaceae</taxon>
        <taxon>Effusibacillus</taxon>
    </lineage>
</organism>
<dbReference type="EMBL" id="JBHSHC010000086">
    <property type="protein sequence ID" value="MFC4767726.1"/>
    <property type="molecule type" value="Genomic_DNA"/>
</dbReference>
<dbReference type="InterPro" id="IPR029063">
    <property type="entry name" value="SAM-dependent_MTases_sf"/>
</dbReference>
<dbReference type="Gene3D" id="2.60.120.10">
    <property type="entry name" value="Jelly Rolls"/>
    <property type="match status" value="1"/>
</dbReference>
<dbReference type="EC" id="2.1.1.222" evidence="2"/>
<dbReference type="GO" id="GO:0061542">
    <property type="term" value="F:3-demethylubiquinol 3-O-methyltransferase activity"/>
    <property type="evidence" value="ECO:0007669"/>
    <property type="project" value="UniProtKB-EC"/>
</dbReference>
<dbReference type="Gene3D" id="3.40.50.150">
    <property type="entry name" value="Vaccinia Virus protein VP39"/>
    <property type="match status" value="1"/>
</dbReference>
<dbReference type="InterPro" id="IPR025714">
    <property type="entry name" value="Methyltranfer_dom"/>
</dbReference>
<dbReference type="InterPro" id="IPR014710">
    <property type="entry name" value="RmlC-like_jellyroll"/>
</dbReference>
<dbReference type="Pfam" id="PF13847">
    <property type="entry name" value="Methyltransf_31"/>
    <property type="match status" value="1"/>
</dbReference>
<keyword evidence="3" id="KW-1185">Reference proteome</keyword>
<dbReference type="SUPFAM" id="SSF53335">
    <property type="entry name" value="S-adenosyl-L-methionine-dependent methyltransferases"/>
    <property type="match status" value="1"/>
</dbReference>
<dbReference type="PANTHER" id="PTHR43861">
    <property type="entry name" value="TRANS-ACONITATE 2-METHYLTRANSFERASE-RELATED"/>
    <property type="match status" value="1"/>
</dbReference>
<sequence>MNFHQFIDLIANHNVTDEQIENELCENHFYLTDIQEDLADDVDEIILIETKRRKCSVIHAKSGTQGFPCVQTGTKKVLYILQGKIQYSEYVCDAFTLTNTKKEIASVGEVIIVNPGVIHKVAAYDAKAIVLTVSLSNVDYDDTRIFNHSFKIFEDNSKLPDYYYGYDERYQKVYAEGADLWETDQPNEPLIQFVERYLVEGKRVIDLGCGEGRDSVYLVSQGYDVYGVDVSRAALEKARMRARQLNLNCKFIERDVVYLRNIKNESFDAAINMGCLHMMPDPVHRKQHLERVFQILKPGGYFLVAHCRGEWLKGFFSVPNYEEAGPAVPGRIINRRIRVKGGTKMIPLPLVPFKESSEEELKRELAASGFKVVDSLSENTDAFGNTAVLLAQKP</sequence>
<evidence type="ECO:0000259" key="1">
    <source>
        <dbReference type="Pfam" id="PF13847"/>
    </source>
</evidence>
<reference evidence="3" key="1">
    <citation type="journal article" date="2019" name="Int. J. Syst. Evol. Microbiol.">
        <title>The Global Catalogue of Microorganisms (GCM) 10K type strain sequencing project: providing services to taxonomists for standard genome sequencing and annotation.</title>
        <authorList>
            <consortium name="The Broad Institute Genomics Platform"/>
            <consortium name="The Broad Institute Genome Sequencing Center for Infectious Disease"/>
            <person name="Wu L."/>
            <person name="Ma J."/>
        </authorList>
    </citation>
    <scope>NUCLEOTIDE SEQUENCE [LARGE SCALE GENOMIC DNA]</scope>
    <source>
        <strain evidence="3">WYCCWR 12678</strain>
    </source>
</reference>
<comment type="caution">
    <text evidence="2">The sequence shown here is derived from an EMBL/GenBank/DDBJ whole genome shotgun (WGS) entry which is preliminary data.</text>
</comment>
<dbReference type="RefSeq" id="WP_380025646.1">
    <property type="nucleotide sequence ID" value="NZ_JBHSHC010000086.1"/>
</dbReference>
<evidence type="ECO:0000313" key="3">
    <source>
        <dbReference type="Proteomes" id="UP001596002"/>
    </source>
</evidence>
<proteinExistence type="predicted"/>
<evidence type="ECO:0000313" key="2">
    <source>
        <dbReference type="EMBL" id="MFC4767726.1"/>
    </source>
</evidence>
<keyword evidence="2" id="KW-0808">Transferase</keyword>
<dbReference type="EC" id="2.1.1.64" evidence="2"/>
<dbReference type="GO" id="GO:0032259">
    <property type="term" value="P:methylation"/>
    <property type="evidence" value="ECO:0007669"/>
    <property type="project" value="UniProtKB-KW"/>
</dbReference>
<name>A0ABV9PZP3_9BACL</name>
<accession>A0ABV9PZP3</accession>
<keyword evidence="2" id="KW-0489">Methyltransferase</keyword>
<dbReference type="CDD" id="cd02440">
    <property type="entry name" value="AdoMet_MTases"/>
    <property type="match status" value="1"/>
</dbReference>
<protein>
    <submittedName>
        <fullName evidence="2">Class I SAM-dependent methyltransferase</fullName>
        <ecNumber evidence="2">2.1.1.222</ecNumber>
        <ecNumber evidence="2">2.1.1.64</ecNumber>
    </submittedName>
</protein>
<feature type="domain" description="Methyltransferase" evidence="1">
    <location>
        <begin position="200"/>
        <end position="310"/>
    </location>
</feature>
<gene>
    <name evidence="2" type="ORF">ACFO8Q_10185</name>
</gene>
<dbReference type="Proteomes" id="UP001596002">
    <property type="component" value="Unassembled WGS sequence"/>
</dbReference>
<dbReference type="GO" id="GO:0102208">
    <property type="term" value="F:2-polyprenyl-6-hydroxyphenol methylase activity"/>
    <property type="evidence" value="ECO:0007669"/>
    <property type="project" value="UniProtKB-EC"/>
</dbReference>